<protein>
    <submittedName>
        <fullName evidence="4">Uncharacterized protein</fullName>
    </submittedName>
</protein>
<name>A0A915J318_ROMCU</name>
<organism evidence="3 4">
    <name type="scientific">Romanomermis culicivorax</name>
    <name type="common">Nematode worm</name>
    <dbReference type="NCBI Taxonomy" id="13658"/>
    <lineage>
        <taxon>Eukaryota</taxon>
        <taxon>Metazoa</taxon>
        <taxon>Ecdysozoa</taxon>
        <taxon>Nematoda</taxon>
        <taxon>Enoplea</taxon>
        <taxon>Dorylaimia</taxon>
        <taxon>Mermithida</taxon>
        <taxon>Mermithoidea</taxon>
        <taxon>Mermithidae</taxon>
        <taxon>Romanomermis</taxon>
    </lineage>
</organism>
<evidence type="ECO:0000256" key="2">
    <source>
        <dbReference type="SAM" id="Phobius"/>
    </source>
</evidence>
<keyword evidence="3" id="KW-1185">Reference proteome</keyword>
<reference evidence="4" key="1">
    <citation type="submission" date="2022-11" db="UniProtKB">
        <authorList>
            <consortium name="WormBaseParasite"/>
        </authorList>
    </citation>
    <scope>IDENTIFICATION</scope>
</reference>
<evidence type="ECO:0000313" key="3">
    <source>
        <dbReference type="Proteomes" id="UP000887565"/>
    </source>
</evidence>
<accession>A0A915J318</accession>
<sequence length="113" mass="13119">MPEHFARLNAVQIFQLVAIVLILPIQYFISQKSSEAHRQYQLDRFLTHIQSSLSNVFNNSFVRWCYEKLAINDADGKTQEDIIPKTSMKSKEKSKEENFGHRIPSPPVPPFSR</sequence>
<feature type="region of interest" description="Disordered" evidence="1">
    <location>
        <begin position="80"/>
        <end position="113"/>
    </location>
</feature>
<feature type="compositionally biased region" description="Basic and acidic residues" evidence="1">
    <location>
        <begin position="80"/>
        <end position="100"/>
    </location>
</feature>
<keyword evidence="2" id="KW-0812">Transmembrane</keyword>
<feature type="transmembrane region" description="Helical" evidence="2">
    <location>
        <begin position="12"/>
        <end position="29"/>
    </location>
</feature>
<evidence type="ECO:0000313" key="4">
    <source>
        <dbReference type="WBParaSite" id="nRc.2.0.1.t20097-RA"/>
    </source>
</evidence>
<dbReference type="Proteomes" id="UP000887565">
    <property type="component" value="Unplaced"/>
</dbReference>
<dbReference type="AlphaFoldDB" id="A0A915J318"/>
<dbReference type="WBParaSite" id="nRc.2.0.1.t20097-RA">
    <property type="protein sequence ID" value="nRc.2.0.1.t20097-RA"/>
    <property type="gene ID" value="nRc.2.0.1.g20097"/>
</dbReference>
<keyword evidence="2" id="KW-0472">Membrane</keyword>
<proteinExistence type="predicted"/>
<evidence type="ECO:0000256" key="1">
    <source>
        <dbReference type="SAM" id="MobiDB-lite"/>
    </source>
</evidence>
<feature type="compositionally biased region" description="Pro residues" evidence="1">
    <location>
        <begin position="104"/>
        <end position="113"/>
    </location>
</feature>
<keyword evidence="2" id="KW-1133">Transmembrane helix</keyword>